<dbReference type="InterPro" id="IPR041698">
    <property type="entry name" value="Methyltransf_25"/>
</dbReference>
<dbReference type="EMBL" id="ATBP01002625">
    <property type="protein sequence ID" value="ETR65643.1"/>
    <property type="molecule type" value="Genomic_DNA"/>
</dbReference>
<dbReference type="Gene3D" id="3.40.50.150">
    <property type="entry name" value="Vaccinia Virus protein VP39"/>
    <property type="match status" value="1"/>
</dbReference>
<dbReference type="SUPFAM" id="SSF53335">
    <property type="entry name" value="S-adenosyl-L-methionine-dependent methyltransferases"/>
    <property type="match status" value="1"/>
</dbReference>
<accession>A0A1V1NSV9</accession>
<sequence>EHFDHHIDLYYQWLETGNPLWLERGVYSSLTLQGGNVLELSCGDGFFCKNFYSIRSKHITACDFDPKAIETARLKNSAQNISFVLADIRDNMPAGQFENIIWDGAIEHFTLAEIENILENIKNRLTRNGILSVHTIVERPEGKSLSHHEYEFKSKEDLYDIVKPFFRNVTVFETIYPSRHNLYLWASDSVLPFNDNCQFVLRNNQFNQEVVTLDSDINAFVVKIAEHKNTDKNSIVNMLIRNNKALLEQLSQINA</sequence>
<dbReference type="CDD" id="cd02440">
    <property type="entry name" value="AdoMet_MTases"/>
    <property type="match status" value="1"/>
</dbReference>
<evidence type="ECO:0000259" key="2">
    <source>
        <dbReference type="Pfam" id="PF13649"/>
    </source>
</evidence>
<feature type="non-terminal residue" evidence="3">
    <location>
        <position position="1"/>
    </location>
</feature>
<organism evidence="3 4">
    <name type="scientific">Candidatus Magnetoglobus multicellularis str. Araruama</name>
    <dbReference type="NCBI Taxonomy" id="890399"/>
    <lineage>
        <taxon>Bacteria</taxon>
        <taxon>Pseudomonadati</taxon>
        <taxon>Thermodesulfobacteriota</taxon>
        <taxon>Desulfobacteria</taxon>
        <taxon>Desulfobacterales</taxon>
        <taxon>Desulfobacteraceae</taxon>
        <taxon>Candidatus Magnetoglobus</taxon>
    </lineage>
</organism>
<evidence type="ECO:0000313" key="4">
    <source>
        <dbReference type="Proteomes" id="UP000189670"/>
    </source>
</evidence>
<feature type="domain" description="Methyltransferase" evidence="2">
    <location>
        <begin position="37"/>
        <end position="129"/>
    </location>
</feature>
<dbReference type="Pfam" id="PF13649">
    <property type="entry name" value="Methyltransf_25"/>
    <property type="match status" value="1"/>
</dbReference>
<evidence type="ECO:0000313" key="3">
    <source>
        <dbReference type="EMBL" id="ETR65643.1"/>
    </source>
</evidence>
<gene>
    <name evidence="3" type="ORF">OMM_13932</name>
</gene>
<name>A0A1V1NSV9_9BACT</name>
<proteinExistence type="predicted"/>
<dbReference type="InterPro" id="IPR029063">
    <property type="entry name" value="SAM-dependent_MTases_sf"/>
</dbReference>
<dbReference type="AlphaFoldDB" id="A0A1V1NSV9"/>
<dbReference type="PANTHER" id="PTHR43861">
    <property type="entry name" value="TRANS-ACONITATE 2-METHYLTRANSFERASE-RELATED"/>
    <property type="match status" value="1"/>
</dbReference>
<comment type="caution">
    <text evidence="3">The sequence shown here is derived from an EMBL/GenBank/DDBJ whole genome shotgun (WGS) entry which is preliminary data.</text>
</comment>
<evidence type="ECO:0000256" key="1">
    <source>
        <dbReference type="ARBA" id="ARBA00022679"/>
    </source>
</evidence>
<keyword evidence="1" id="KW-0808">Transferase</keyword>
<dbReference type="Proteomes" id="UP000189670">
    <property type="component" value="Unassembled WGS sequence"/>
</dbReference>
<reference evidence="4" key="1">
    <citation type="submission" date="2012-11" db="EMBL/GenBank/DDBJ databases">
        <authorList>
            <person name="Lucero-Rivera Y.E."/>
            <person name="Tovar-Ramirez D."/>
        </authorList>
    </citation>
    <scope>NUCLEOTIDE SEQUENCE [LARGE SCALE GENOMIC DNA]</scope>
    <source>
        <strain evidence="4">Araruama</strain>
    </source>
</reference>
<protein>
    <recommendedName>
        <fullName evidence="2">Methyltransferase domain-containing protein</fullName>
    </recommendedName>
</protein>